<dbReference type="GeneID" id="113851107"/>
<dbReference type="PANTHER" id="PTHR33463">
    <property type="entry name" value="NB-ARC DOMAIN-CONTAINING PROTEIN-RELATED"/>
    <property type="match status" value="1"/>
</dbReference>
<feature type="domain" description="Disease resistance protein At4g27190-like leucine-rich repeats" evidence="2">
    <location>
        <begin position="1487"/>
        <end position="1627"/>
    </location>
</feature>
<dbReference type="OrthoDB" id="1436605at2759"/>
<sequence>MDEMTFSNHPELQLAWHGGVVLQNNLFYSLKTMKLVNCEVQPYAVPSNILPYLYSLKELEVRDCDNVKVIFNMKDTDMGTTFQLQKLTLQGLSMLTHVWEENFKGILSFSNLQHVIVKRCNNLRTLFPAALAKNLKKLEKVEIASCSGLIEIVEFVEDVVVDVPEKFEFPCLTWLDLNDLPLLSYFYPKAFMLECPELNNLSVLDCGKLAVFRSLQNTHFEGHGDGSRTSEIRQPLFLNLKVISNLKKLCLDWKDTSALVSRLRSGQLKENLKYLNEIHLFLDVDEDENPIFPFEILEKASDLQEMRIGYCRSQELFLTQIPKFGEDKMLGCLKILTLNQVSVLQSIGSNDSPWLNATCEKLHDLNVSMCPDLTTLIHITSAVSFSHLKNLNIAKCHELQYLFTSLVTKKLMHLEQIIVKECDSMKEIVAKENQEETTSEVIKFERLDWIYLNSLSSLECFYSGNDTLQLPSLSQVNIQKCPNMEIFSKGSILVKSFRGIQASDNSNDELVFLDDLNTSVKRVFLQQKFFEGVNEMCFSNYPALQEAWRGEVGLQNNLLYSLRTVKLVNCEVQPYAIPSNILPFFKCLKELEVRDCSKVKGIFEMKDTEHMRRESKLQKLTLQGLPVLTHVWEKNCQGIIGFQNLKHVFVSGCKNLQTLFPVSLAKNLKKLEILEIESCGGLLEIVGKVEEIAADITDKFEFPCMTWLDLYNLPQLTYFSHQAFTLECPSLNILAVLYCPKLDLFPSAHPECEGDSTSTSTNRQPLFSELKAISNLERLTLDWKHTSVLRQLTEDLKYLNEVRFLFDVSKNEKPIFPFEIVEKGPNLQEMSIDCCRSLEIFVTPIPKIGECKMLGQLKILTLCKICDLQSIGSVDSPWLNIICNDTLELPSLIQVQILQCPKMYNFSQGPINGKSFKGIQALEDLNNDLVFHNDLNSSVKRVFLLQKFSEGIDEMCFSNHPELQQAWLGAVGPQNNWFYNLNTMKLVNCDVQPYAIPSNIFPYLKSLKELEVQDCNKVKVIFDMKSTKIILKASKLQKLTLQGLPVLTHVWEKNCQGILSFQNLQHVFVSGCKNLQTLFPVSMAENLMKLEKLEITFCDELQTIVENEAVVAPVTEKFVFPHLKWLDLFYLPQLIYFYSQKFTLECPALSSLSVLECAKLEVFQSQQEAHSKGESEGSIASINKQPLFSDLKVISNLEKLSLKWKDTSVLWSRLRLGQLTKDLTSLNAIHLFFDVDESDKPTLPIEILEKAPNLQEMSIEYCSSHEIFLTQDPKIGEHGMLGHLKIFSLNNVSKLQYIGSKDSNWLNAICEKLLKLNVFSCPDLTTLTHSTSAVSFSYLKELYILECHGLQYLFTSSVAKKLMHIELITVKECDSMKELVAEEQEEITSKGIKFEQLDRIVLSSLSSLQCFYSGNDTLELPSLIQVDIWECPKMEIFSRGSIEANSFQRIRASSDSNDDLVFHNDLNFSVKRKFLEGMDEMCFCNHLELQQAWLGEVGSLNNLFYGLKTMKLVNCEVQPYAIPFNILPYLKSLKELEVRDCSKVMVIFDMKDTESEIMDEASELQKLTLQGLPALTHVWEKNGLGILSFQNLEDVFVSGCKNLQTLFPVSLAKNLMKLEKLEIESCGGLQEIVGKVEDAAVDITEKFVFPCLTTLDLFNLPQLTYFFSEAFALECPVLSNLSVLECDKLGVFQSQKNAPPKGESKGITSLNIQALFSDLKVVTNLEKLLLELKDILVLCSRLRFGQLEEDFKCLNKIRLFFDVYKSEKPTLPIEILEKAPNLQEMSIEYCNSLEIFLTQDPKIGEDGMLGHLKILTLNNVWKLQSIGTEDSPWLNAICEKIHELNVTKCPDMTTLIDAASAVSFSYLKELYIVKCHGLQYLFTSSVAKKLMHLELITVKECDSMKELVAEEQEEITSKGIKFERLNRIVLSSLSSLICFYSGIDPLELPSLIQVDVRECPNMKIFSQGLIEAKSFQRIQALSNSNNDLLSMKI</sequence>
<dbReference type="Proteomes" id="UP000694853">
    <property type="component" value="Unplaced"/>
</dbReference>
<dbReference type="RefSeq" id="XP_027337393.1">
    <property type="nucleotide sequence ID" value="XM_027481592.1"/>
</dbReference>
<keyword evidence="3" id="KW-1185">Reference proteome</keyword>
<name>A0A8B8K2Z2_ABRPR</name>
<reference evidence="3" key="1">
    <citation type="journal article" date="2019" name="Toxins">
        <title>Detection of Abrin-Like and Prepropulchellin-Like Toxin Genes and Transcripts Using Whole Genome Sequencing and Full-Length Transcript Sequencing of Abrus precatorius.</title>
        <authorList>
            <person name="Hovde B.T."/>
            <person name="Daligault H.E."/>
            <person name="Hanschen E.R."/>
            <person name="Kunde Y.A."/>
            <person name="Johnson M.B."/>
            <person name="Starkenburg S.R."/>
            <person name="Johnson S.L."/>
        </authorList>
    </citation>
    <scope>NUCLEOTIDE SEQUENCE [LARGE SCALE GENOMIC DNA]</scope>
</reference>
<feature type="domain" description="Disease resistance protein At4g27190-like leucine-rich repeats" evidence="2">
    <location>
        <begin position="1862"/>
        <end position="1966"/>
    </location>
</feature>
<accession>A0A8B8K2Z2</accession>
<dbReference type="SUPFAM" id="SSF52058">
    <property type="entry name" value="L domain-like"/>
    <property type="match status" value="1"/>
</dbReference>
<evidence type="ECO:0000256" key="1">
    <source>
        <dbReference type="ARBA" id="ARBA00022821"/>
    </source>
</evidence>
<dbReference type="Gene3D" id="3.80.10.10">
    <property type="entry name" value="Ribonuclease Inhibitor"/>
    <property type="match status" value="4"/>
</dbReference>
<dbReference type="SUPFAM" id="SSF52047">
    <property type="entry name" value="RNI-like"/>
    <property type="match status" value="3"/>
</dbReference>
<evidence type="ECO:0000313" key="4">
    <source>
        <dbReference type="RefSeq" id="XP_027337393.1"/>
    </source>
</evidence>
<evidence type="ECO:0000259" key="2">
    <source>
        <dbReference type="Pfam" id="PF23247"/>
    </source>
</evidence>
<dbReference type="Pfam" id="PF23247">
    <property type="entry name" value="LRR_RPS2"/>
    <property type="match status" value="7"/>
</dbReference>
<organism evidence="3 4">
    <name type="scientific">Abrus precatorius</name>
    <name type="common">Indian licorice</name>
    <name type="synonym">Glycine abrus</name>
    <dbReference type="NCBI Taxonomy" id="3816"/>
    <lineage>
        <taxon>Eukaryota</taxon>
        <taxon>Viridiplantae</taxon>
        <taxon>Streptophyta</taxon>
        <taxon>Embryophyta</taxon>
        <taxon>Tracheophyta</taxon>
        <taxon>Spermatophyta</taxon>
        <taxon>Magnoliopsida</taxon>
        <taxon>eudicotyledons</taxon>
        <taxon>Gunneridae</taxon>
        <taxon>Pentapetalae</taxon>
        <taxon>rosids</taxon>
        <taxon>fabids</taxon>
        <taxon>Fabales</taxon>
        <taxon>Fabaceae</taxon>
        <taxon>Papilionoideae</taxon>
        <taxon>50 kb inversion clade</taxon>
        <taxon>NPAAA clade</taxon>
        <taxon>indigoferoid/millettioid clade</taxon>
        <taxon>Abreae</taxon>
        <taxon>Abrus</taxon>
    </lineage>
</organism>
<feature type="domain" description="Disease resistance protein At4g27190-like leucine-rich repeats" evidence="2">
    <location>
        <begin position="383"/>
        <end position="485"/>
    </location>
</feature>
<dbReference type="KEGG" id="aprc:113851107"/>
<feature type="domain" description="Disease resistance protein At4g27190-like leucine-rich repeats" evidence="2">
    <location>
        <begin position="955"/>
        <end position="1099"/>
    </location>
</feature>
<feature type="domain" description="Disease resistance protein At4g27190-like leucine-rich repeats" evidence="2">
    <location>
        <begin position="535"/>
        <end position="680"/>
    </location>
</feature>
<feature type="domain" description="Disease resistance protein At4g27190-like leucine-rich repeats" evidence="2">
    <location>
        <begin position="3"/>
        <end position="146"/>
    </location>
</feature>
<dbReference type="InterPro" id="IPR057135">
    <property type="entry name" value="At4g27190-like_LRR"/>
</dbReference>
<keyword evidence="1" id="KW-0611">Plant defense</keyword>
<feature type="domain" description="Disease resistance protein At4g27190-like leucine-rich repeats" evidence="2">
    <location>
        <begin position="1333"/>
        <end position="1435"/>
    </location>
</feature>
<evidence type="ECO:0000313" key="3">
    <source>
        <dbReference type="Proteomes" id="UP000694853"/>
    </source>
</evidence>
<protein>
    <submittedName>
        <fullName evidence="4">Uncharacterized protein LOC113851107</fullName>
    </submittedName>
</protein>
<dbReference type="InterPro" id="IPR050905">
    <property type="entry name" value="Plant_NBS-LRR"/>
</dbReference>
<dbReference type="PANTHER" id="PTHR33463:SF209">
    <property type="entry name" value="DISEASE RESISTANCE PROTEIN RPS2-LIKE"/>
    <property type="match status" value="1"/>
</dbReference>
<gene>
    <name evidence="4" type="primary">LOC113851107</name>
</gene>
<dbReference type="InterPro" id="IPR032675">
    <property type="entry name" value="LRR_dom_sf"/>
</dbReference>
<proteinExistence type="predicted"/>
<reference evidence="4" key="2">
    <citation type="submission" date="2025-08" db="UniProtKB">
        <authorList>
            <consortium name="RefSeq"/>
        </authorList>
    </citation>
    <scope>IDENTIFICATION</scope>
    <source>
        <tissue evidence="4">Young leaves</tissue>
    </source>
</reference>